<reference evidence="2 3" key="1">
    <citation type="submission" date="2024-02" db="EMBL/GenBank/DDBJ databases">
        <title>High-quality chromosome-scale genome assembly of Pensacola bahiagrass (Paspalum notatum Flugge var. saurae).</title>
        <authorList>
            <person name="Vega J.M."/>
            <person name="Podio M."/>
            <person name="Orjuela J."/>
            <person name="Siena L.A."/>
            <person name="Pessino S.C."/>
            <person name="Combes M.C."/>
            <person name="Mariac C."/>
            <person name="Albertini E."/>
            <person name="Pupilli F."/>
            <person name="Ortiz J.P.A."/>
            <person name="Leblanc O."/>
        </authorList>
    </citation>
    <scope>NUCLEOTIDE SEQUENCE [LARGE SCALE GENOMIC DNA]</scope>
    <source>
        <strain evidence="2">R1</strain>
        <tissue evidence="2">Leaf</tissue>
    </source>
</reference>
<evidence type="ECO:0000313" key="2">
    <source>
        <dbReference type="EMBL" id="WVZ62575.1"/>
    </source>
</evidence>
<dbReference type="EMBL" id="CP144747">
    <property type="protein sequence ID" value="WVZ62575.1"/>
    <property type="molecule type" value="Genomic_DNA"/>
</dbReference>
<evidence type="ECO:0000313" key="3">
    <source>
        <dbReference type="Proteomes" id="UP001341281"/>
    </source>
</evidence>
<name>A0AAQ3WIE9_PASNO</name>
<accession>A0AAQ3WIE9</accession>
<proteinExistence type="predicted"/>
<dbReference type="AlphaFoldDB" id="A0AAQ3WIE9"/>
<feature type="region of interest" description="Disordered" evidence="1">
    <location>
        <begin position="1"/>
        <end position="22"/>
    </location>
</feature>
<keyword evidence="3" id="KW-1185">Reference proteome</keyword>
<sequence length="253" mass="26559">MSARSATTAAEPPLPLPPPPPATVATTPVCATGHLYRAPIASSSARTSSLVRCSWKASSGRWWMRRRTPRSHAANPGARACTRSSPASGDGGAGEAVTDTEKGKNARCRKRRRAEAAAMRMSRNRPYIDDCSDEDFILNGGSTDYREGALRGAFLPSSAPATASTSPPHQEACLGLLSSTASPRASSHPICLPRCSSATGAPPAAFRSTIARQLSQQRPPPSPLLTRPAPALAAGDPGAISWFFTRKGRLIGF</sequence>
<dbReference type="Proteomes" id="UP001341281">
    <property type="component" value="Chromosome 03"/>
</dbReference>
<gene>
    <name evidence="2" type="ORF">U9M48_012312</name>
</gene>
<feature type="compositionally biased region" description="Pro residues" evidence="1">
    <location>
        <begin position="12"/>
        <end position="22"/>
    </location>
</feature>
<evidence type="ECO:0000256" key="1">
    <source>
        <dbReference type="SAM" id="MobiDB-lite"/>
    </source>
</evidence>
<protein>
    <submittedName>
        <fullName evidence="2">Uncharacterized protein</fullName>
    </submittedName>
</protein>
<feature type="compositionally biased region" description="Low complexity" evidence="1">
    <location>
        <begin position="1"/>
        <end position="11"/>
    </location>
</feature>
<feature type="region of interest" description="Disordered" evidence="1">
    <location>
        <begin position="66"/>
        <end position="109"/>
    </location>
</feature>
<organism evidence="2 3">
    <name type="scientific">Paspalum notatum var. saurae</name>
    <dbReference type="NCBI Taxonomy" id="547442"/>
    <lineage>
        <taxon>Eukaryota</taxon>
        <taxon>Viridiplantae</taxon>
        <taxon>Streptophyta</taxon>
        <taxon>Embryophyta</taxon>
        <taxon>Tracheophyta</taxon>
        <taxon>Spermatophyta</taxon>
        <taxon>Magnoliopsida</taxon>
        <taxon>Liliopsida</taxon>
        <taxon>Poales</taxon>
        <taxon>Poaceae</taxon>
        <taxon>PACMAD clade</taxon>
        <taxon>Panicoideae</taxon>
        <taxon>Andropogonodae</taxon>
        <taxon>Paspaleae</taxon>
        <taxon>Paspalinae</taxon>
        <taxon>Paspalum</taxon>
    </lineage>
</organism>